<reference evidence="2" key="1">
    <citation type="submission" date="2016-11" db="UniProtKB">
        <authorList>
            <consortium name="WormBaseParasite"/>
        </authorList>
    </citation>
    <scope>IDENTIFICATION</scope>
</reference>
<sequence>MGCELSYFNMAMGELASLGFVWYHACNIWAMVLEE</sequence>
<organism evidence="1 2">
    <name type="scientific">Heterorhabditis bacteriophora</name>
    <name type="common">Entomopathogenic nematode worm</name>
    <dbReference type="NCBI Taxonomy" id="37862"/>
    <lineage>
        <taxon>Eukaryota</taxon>
        <taxon>Metazoa</taxon>
        <taxon>Ecdysozoa</taxon>
        <taxon>Nematoda</taxon>
        <taxon>Chromadorea</taxon>
        <taxon>Rhabditida</taxon>
        <taxon>Rhabditina</taxon>
        <taxon>Rhabditomorpha</taxon>
        <taxon>Strongyloidea</taxon>
        <taxon>Heterorhabditidae</taxon>
        <taxon>Heterorhabditis</taxon>
    </lineage>
</organism>
<dbReference type="Proteomes" id="UP000095283">
    <property type="component" value="Unplaced"/>
</dbReference>
<accession>A0A1I7WQD7</accession>
<proteinExistence type="predicted"/>
<evidence type="ECO:0000313" key="2">
    <source>
        <dbReference type="WBParaSite" id="Hba_07306"/>
    </source>
</evidence>
<protein>
    <submittedName>
        <fullName evidence="2">Uncharacterized protein</fullName>
    </submittedName>
</protein>
<evidence type="ECO:0000313" key="1">
    <source>
        <dbReference type="Proteomes" id="UP000095283"/>
    </source>
</evidence>
<keyword evidence="1" id="KW-1185">Reference proteome</keyword>
<dbReference type="WBParaSite" id="Hba_07306">
    <property type="protein sequence ID" value="Hba_07306"/>
    <property type="gene ID" value="Hba_07306"/>
</dbReference>
<dbReference type="AlphaFoldDB" id="A0A1I7WQD7"/>
<name>A0A1I7WQD7_HETBA</name>